<protein>
    <submittedName>
        <fullName evidence="1">Uncharacterized protein</fullName>
    </submittedName>
</protein>
<keyword evidence="2" id="KW-1185">Reference proteome</keyword>
<dbReference type="AlphaFoldDB" id="A0A397SFM0"/>
<comment type="caution">
    <text evidence="1">The sequence shown here is derived from an EMBL/GenBank/DDBJ whole genome shotgun (WGS) entry which is preliminary data.</text>
</comment>
<name>A0A397SFM0_9GLOM</name>
<organism evidence="1 2">
    <name type="scientific">Glomus cerebriforme</name>
    <dbReference type="NCBI Taxonomy" id="658196"/>
    <lineage>
        <taxon>Eukaryota</taxon>
        <taxon>Fungi</taxon>
        <taxon>Fungi incertae sedis</taxon>
        <taxon>Mucoromycota</taxon>
        <taxon>Glomeromycotina</taxon>
        <taxon>Glomeromycetes</taxon>
        <taxon>Glomerales</taxon>
        <taxon>Glomeraceae</taxon>
        <taxon>Glomus</taxon>
    </lineage>
</organism>
<evidence type="ECO:0000313" key="2">
    <source>
        <dbReference type="Proteomes" id="UP000265703"/>
    </source>
</evidence>
<reference evidence="1 2" key="1">
    <citation type="submission" date="2018-06" db="EMBL/GenBank/DDBJ databases">
        <title>Comparative genomics reveals the genomic features of Rhizophagus irregularis, R. cerebriforme, R. diaphanum and Gigaspora rosea, and their symbiotic lifestyle signature.</title>
        <authorList>
            <person name="Morin E."/>
            <person name="San Clemente H."/>
            <person name="Chen E.C.H."/>
            <person name="De La Providencia I."/>
            <person name="Hainaut M."/>
            <person name="Kuo A."/>
            <person name="Kohler A."/>
            <person name="Murat C."/>
            <person name="Tang N."/>
            <person name="Roy S."/>
            <person name="Loubradou J."/>
            <person name="Henrissat B."/>
            <person name="Grigoriev I.V."/>
            <person name="Corradi N."/>
            <person name="Roux C."/>
            <person name="Martin F.M."/>
        </authorList>
    </citation>
    <scope>NUCLEOTIDE SEQUENCE [LARGE SCALE GENOMIC DNA]</scope>
    <source>
        <strain evidence="1 2">DAOM 227022</strain>
    </source>
</reference>
<proteinExistence type="predicted"/>
<dbReference type="EMBL" id="QKYT01000780">
    <property type="protein sequence ID" value="RIA81551.1"/>
    <property type="molecule type" value="Genomic_DNA"/>
</dbReference>
<accession>A0A397SFM0</accession>
<dbReference type="Proteomes" id="UP000265703">
    <property type="component" value="Unassembled WGS sequence"/>
</dbReference>
<dbReference type="OrthoDB" id="2318560at2759"/>
<evidence type="ECO:0000313" key="1">
    <source>
        <dbReference type="EMBL" id="RIA81551.1"/>
    </source>
</evidence>
<sequence>MKEKRQITKFKQEKRFAICDDVFEQIKDFNIDDLTEEQKLLIDKLILNEELKYRYKEYCLCRECKKPKTSSKWCTACNAKHFQQNFKKWTSGNDDIDKFIQDTQLSATIWYKALEWIPYDRFYDIEYIKNILQKADDPDMEVALKSLVITDKNAAKETTIAGKESTEEMISIKN</sequence>
<gene>
    <name evidence="1" type="ORF">C1645_836831</name>
</gene>